<proteinExistence type="predicted"/>
<dbReference type="PANTHER" id="PTHR20913:SF7">
    <property type="entry name" value="RE60063P"/>
    <property type="match status" value="1"/>
</dbReference>
<comment type="subcellular location">
    <subcellularLocation>
        <location evidence="1">Membrane</location>
        <topology evidence="1">Multi-pass membrane protein</topology>
    </subcellularLocation>
</comment>
<dbReference type="GO" id="GO:0006888">
    <property type="term" value="P:endoplasmic reticulum to Golgi vesicle-mediated transport"/>
    <property type="evidence" value="ECO:0007669"/>
    <property type="project" value="TreeGrafter"/>
</dbReference>
<keyword evidence="10" id="KW-1185">Reference proteome</keyword>
<evidence type="ECO:0000256" key="6">
    <source>
        <dbReference type="ARBA" id="ARBA00067516"/>
    </source>
</evidence>
<dbReference type="InterPro" id="IPR035969">
    <property type="entry name" value="Rab-GAP_TBC_sf"/>
</dbReference>
<dbReference type="Gene3D" id="1.10.472.80">
    <property type="entry name" value="Ypt/Rab-GAP domain of gyp1p, domain 3"/>
    <property type="match status" value="1"/>
</dbReference>
<dbReference type="KEGG" id="lak:106162796"/>
<dbReference type="Proteomes" id="UP000085678">
    <property type="component" value="Unplaced"/>
</dbReference>
<evidence type="ECO:0000259" key="9">
    <source>
        <dbReference type="PROSITE" id="PS50086"/>
    </source>
</evidence>
<dbReference type="OrthoDB" id="206700at2759"/>
<dbReference type="GO" id="GO:0005789">
    <property type="term" value="C:endoplasmic reticulum membrane"/>
    <property type="evidence" value="ECO:0007669"/>
    <property type="project" value="TreeGrafter"/>
</dbReference>
<feature type="transmembrane region" description="Helical" evidence="8">
    <location>
        <begin position="207"/>
        <end position="227"/>
    </location>
</feature>
<evidence type="ECO:0000256" key="4">
    <source>
        <dbReference type="ARBA" id="ARBA00022989"/>
    </source>
</evidence>
<dbReference type="SMART" id="SM00164">
    <property type="entry name" value="TBC"/>
    <property type="match status" value="1"/>
</dbReference>
<dbReference type="FunFam" id="1.10.472.80:FF:000024">
    <property type="entry name" value="TBC1 domain family member 20"/>
    <property type="match status" value="1"/>
</dbReference>
<feature type="transmembrane region" description="Helical" evidence="8">
    <location>
        <begin position="239"/>
        <end position="258"/>
    </location>
</feature>
<gene>
    <name evidence="11" type="primary">LOC106162796</name>
</gene>
<dbReference type="PROSITE" id="PS50086">
    <property type="entry name" value="TBC_RABGAP"/>
    <property type="match status" value="1"/>
</dbReference>
<evidence type="ECO:0000256" key="2">
    <source>
        <dbReference type="ARBA" id="ARBA00022468"/>
    </source>
</evidence>
<dbReference type="AlphaFoldDB" id="A0A1S3IDY9"/>
<evidence type="ECO:0000256" key="7">
    <source>
        <dbReference type="SAM" id="MobiDB-lite"/>
    </source>
</evidence>
<feature type="transmembrane region" description="Helical" evidence="8">
    <location>
        <begin position="369"/>
        <end position="389"/>
    </location>
</feature>
<keyword evidence="2" id="KW-0343">GTPase activation</keyword>
<dbReference type="GO" id="GO:0005096">
    <property type="term" value="F:GTPase activator activity"/>
    <property type="evidence" value="ECO:0007669"/>
    <property type="project" value="UniProtKB-KW"/>
</dbReference>
<keyword evidence="4 8" id="KW-1133">Transmembrane helix</keyword>
<feature type="domain" description="Rab-GAP TBC" evidence="9">
    <location>
        <begin position="60"/>
        <end position="244"/>
    </location>
</feature>
<dbReference type="InterPro" id="IPR045913">
    <property type="entry name" value="TBC20/Gyp8-like"/>
</dbReference>
<organism evidence="10 11">
    <name type="scientific">Lingula anatina</name>
    <name type="common">Brachiopod</name>
    <name type="synonym">Lingula unguis</name>
    <dbReference type="NCBI Taxonomy" id="7574"/>
    <lineage>
        <taxon>Eukaryota</taxon>
        <taxon>Metazoa</taxon>
        <taxon>Spiralia</taxon>
        <taxon>Lophotrochozoa</taxon>
        <taxon>Brachiopoda</taxon>
        <taxon>Linguliformea</taxon>
        <taxon>Lingulata</taxon>
        <taxon>Lingulida</taxon>
        <taxon>Linguloidea</taxon>
        <taxon>Lingulidae</taxon>
        <taxon>Lingula</taxon>
    </lineage>
</organism>
<name>A0A1S3IDY9_LINAN</name>
<dbReference type="SUPFAM" id="SSF47923">
    <property type="entry name" value="Ypt/Rab-GAP domain of gyp1p"/>
    <property type="match status" value="2"/>
</dbReference>
<dbReference type="Gene3D" id="1.10.8.1310">
    <property type="match status" value="1"/>
</dbReference>
<evidence type="ECO:0000313" key="11">
    <source>
        <dbReference type="RefSeq" id="XP_013395669.1"/>
    </source>
</evidence>
<accession>A0A1S3IDY9</accession>
<protein>
    <recommendedName>
        <fullName evidence="6">TBC1 domain family member 20</fullName>
    </recommendedName>
</protein>
<evidence type="ECO:0000313" key="10">
    <source>
        <dbReference type="Proteomes" id="UP000085678"/>
    </source>
</evidence>
<dbReference type="STRING" id="7574.A0A1S3IDY9"/>
<dbReference type="Pfam" id="PF00566">
    <property type="entry name" value="RabGAP-TBC"/>
    <property type="match status" value="1"/>
</dbReference>
<keyword evidence="5 8" id="KW-0472">Membrane</keyword>
<dbReference type="RefSeq" id="XP_013395669.1">
    <property type="nucleotide sequence ID" value="XM_013540215.2"/>
</dbReference>
<dbReference type="GO" id="GO:0016050">
    <property type="term" value="P:vesicle organization"/>
    <property type="evidence" value="ECO:0007669"/>
    <property type="project" value="UniProtKB-ARBA"/>
</dbReference>
<evidence type="ECO:0000256" key="3">
    <source>
        <dbReference type="ARBA" id="ARBA00022692"/>
    </source>
</evidence>
<dbReference type="InParanoid" id="A0A1S3IDY9"/>
<sequence length="399" mass="46454">MNSNHNSEKKTTDTKSNHENYRSKDDLTKKQKVAAIKKTLKSDPVDVDRLRQLAISRGGLINDELRRQCWPKLLNVNIYGISKKPENLKEHRDYNQVVLDVARSLKRFPPGMRDEQRLVLQDQLIDVIMRVLVKNPELHYYQGYHDICVTFLLIVSEDIAFALVDQLSTNHLRDFMEKTMEKTTKILSYLYPILGKANPELREFMELAETGTIFCLSWLITWFGHVLSDFRHVVRLYDFFLACHPMMPIYVAAAIVLYRQEEVLQCECDMAMIHSLLSKIPDGLPYEQLISKAGDLYLQYPPEKLEQEANLQLKKSQSITNYKKLKLSSRSQEPDSVLKARRRQKLKEQQERRLVVMNRQEHGSRLVKVTVWALTAAVGVAAYAVMYAATDLNHWWYGH</sequence>
<keyword evidence="3 8" id="KW-0812">Transmembrane</keyword>
<dbReference type="InterPro" id="IPR000195">
    <property type="entry name" value="Rab-GAP-TBC_dom"/>
</dbReference>
<dbReference type="FunCoup" id="A0A1S3IDY9">
    <property type="interactions" value="2031"/>
</dbReference>
<evidence type="ECO:0000256" key="8">
    <source>
        <dbReference type="SAM" id="Phobius"/>
    </source>
</evidence>
<evidence type="ECO:0000256" key="5">
    <source>
        <dbReference type="ARBA" id="ARBA00023136"/>
    </source>
</evidence>
<dbReference type="FunFam" id="1.10.8.1310:FF:000001">
    <property type="entry name" value="TBC1 domain family, member 20"/>
    <property type="match status" value="1"/>
</dbReference>
<dbReference type="GeneID" id="106162796"/>
<dbReference type="PANTHER" id="PTHR20913">
    <property type="entry name" value="TBC1 DOMAIN FAMILY MEMBER 20/GTPASE"/>
    <property type="match status" value="1"/>
</dbReference>
<reference evidence="11" key="1">
    <citation type="submission" date="2025-08" db="UniProtKB">
        <authorList>
            <consortium name="RefSeq"/>
        </authorList>
    </citation>
    <scope>IDENTIFICATION</scope>
    <source>
        <tissue evidence="11">Gonads</tissue>
    </source>
</reference>
<feature type="region of interest" description="Disordered" evidence="7">
    <location>
        <begin position="1"/>
        <end position="28"/>
    </location>
</feature>
<evidence type="ECO:0000256" key="1">
    <source>
        <dbReference type="ARBA" id="ARBA00004141"/>
    </source>
</evidence>
<dbReference type="GO" id="GO:0007030">
    <property type="term" value="P:Golgi organization"/>
    <property type="evidence" value="ECO:0007669"/>
    <property type="project" value="UniProtKB-ARBA"/>
</dbReference>